<proteinExistence type="predicted"/>
<accession>A0A2N1PKY5</accession>
<dbReference type="PIRSF" id="PIRSF005355">
    <property type="entry name" value="UBIAD1"/>
    <property type="match status" value="1"/>
</dbReference>
<organism evidence="7 8">
    <name type="scientific">Candidatus Wallbacteria bacterium HGW-Wallbacteria-1</name>
    <dbReference type="NCBI Taxonomy" id="2013854"/>
    <lineage>
        <taxon>Bacteria</taxon>
        <taxon>Candidatus Walliibacteriota</taxon>
    </lineage>
</organism>
<evidence type="ECO:0000256" key="6">
    <source>
        <dbReference type="SAM" id="Phobius"/>
    </source>
</evidence>
<reference evidence="7 8" key="1">
    <citation type="journal article" date="2017" name="ISME J.">
        <title>Potential for microbial H2 and metal transformations associated with novel bacteria and archaea in deep terrestrial subsurface sediments.</title>
        <authorList>
            <person name="Hernsdorf A.W."/>
            <person name="Amano Y."/>
            <person name="Miyakawa K."/>
            <person name="Ise K."/>
            <person name="Suzuki Y."/>
            <person name="Anantharaman K."/>
            <person name="Probst A."/>
            <person name="Burstein D."/>
            <person name="Thomas B.C."/>
            <person name="Banfield J.F."/>
        </authorList>
    </citation>
    <scope>NUCLEOTIDE SEQUENCE [LARGE SCALE GENOMIC DNA]</scope>
    <source>
        <strain evidence="7">HGW-Wallbacteria-1</strain>
    </source>
</reference>
<evidence type="ECO:0000256" key="3">
    <source>
        <dbReference type="ARBA" id="ARBA00022692"/>
    </source>
</evidence>
<gene>
    <name evidence="7" type="ORF">CVV64_16420</name>
</gene>
<evidence type="ECO:0000256" key="2">
    <source>
        <dbReference type="ARBA" id="ARBA00022679"/>
    </source>
</evidence>
<feature type="transmembrane region" description="Helical" evidence="6">
    <location>
        <begin position="98"/>
        <end position="117"/>
    </location>
</feature>
<dbReference type="AlphaFoldDB" id="A0A2N1PKY5"/>
<dbReference type="GO" id="GO:0016020">
    <property type="term" value="C:membrane"/>
    <property type="evidence" value="ECO:0007669"/>
    <property type="project" value="UniProtKB-SubCell"/>
</dbReference>
<evidence type="ECO:0000256" key="5">
    <source>
        <dbReference type="ARBA" id="ARBA00023136"/>
    </source>
</evidence>
<keyword evidence="4 6" id="KW-1133">Transmembrane helix</keyword>
<comment type="caution">
    <text evidence="7">The sequence shown here is derived from an EMBL/GenBank/DDBJ whole genome shotgun (WGS) entry which is preliminary data.</text>
</comment>
<evidence type="ECO:0008006" key="9">
    <source>
        <dbReference type="Google" id="ProtNLM"/>
    </source>
</evidence>
<dbReference type="CDD" id="cd13962">
    <property type="entry name" value="PT_UbiA_UBIAD1"/>
    <property type="match status" value="1"/>
</dbReference>
<feature type="transmembrane region" description="Helical" evidence="6">
    <location>
        <begin position="123"/>
        <end position="140"/>
    </location>
</feature>
<feature type="transmembrane region" description="Helical" evidence="6">
    <location>
        <begin position="147"/>
        <end position="165"/>
    </location>
</feature>
<dbReference type="InterPro" id="IPR026046">
    <property type="entry name" value="UBIAD1"/>
</dbReference>
<evidence type="ECO:0000256" key="4">
    <source>
        <dbReference type="ARBA" id="ARBA00022989"/>
    </source>
</evidence>
<feature type="transmembrane region" description="Helical" evidence="6">
    <location>
        <begin position="248"/>
        <end position="264"/>
    </location>
</feature>
<feature type="transmembrane region" description="Helical" evidence="6">
    <location>
        <begin position="46"/>
        <end position="66"/>
    </location>
</feature>
<sequence>MTLSNSGMYTVKLWFRAIRAFAYPASLMPVIVTASLGKWLQLKASWALLPALIIGVTALHTATNLYNDHYDYLNGVDTADSMGSSGILVEGSLNPSQILNAGHLFLILGTIAGLVILRVRGEALILPALLGFLGALLYTCPPINYKYLGLGEVMVFLLLGPVLVYGSALTLFGVCPVAMIALSIPLGIAAAAILLGNNIRDLKHDEKCGITTLAGAIGAKRSALLYMFMLFLVPGSIIAMLALNLLPGIAVFSLLTMAASISPIRRMCRFIREKQTDTGDAAIEDLAGIDAQTAAFHLYFGLSVSIALLSGAF</sequence>
<evidence type="ECO:0000313" key="7">
    <source>
        <dbReference type="EMBL" id="PKK89008.1"/>
    </source>
</evidence>
<protein>
    <recommendedName>
        <fullName evidence="9">1,4-dihydroxy-2-naphthoate octaprenyltransferase</fullName>
    </recommendedName>
</protein>
<dbReference type="InterPro" id="IPR000537">
    <property type="entry name" value="UbiA_prenyltransferase"/>
</dbReference>
<keyword evidence="5 6" id="KW-0472">Membrane</keyword>
<feature type="transmembrane region" description="Helical" evidence="6">
    <location>
        <begin position="21"/>
        <end position="40"/>
    </location>
</feature>
<dbReference type="GO" id="GO:0009234">
    <property type="term" value="P:menaquinone biosynthetic process"/>
    <property type="evidence" value="ECO:0007669"/>
    <property type="project" value="TreeGrafter"/>
</dbReference>
<dbReference type="PANTHER" id="PTHR13929">
    <property type="entry name" value="1,4-DIHYDROXY-2-NAPHTHOATE OCTAPRENYLTRANSFERASE"/>
    <property type="match status" value="1"/>
</dbReference>
<dbReference type="Proteomes" id="UP000233256">
    <property type="component" value="Unassembled WGS sequence"/>
</dbReference>
<comment type="subcellular location">
    <subcellularLocation>
        <location evidence="1">Membrane</location>
        <topology evidence="1">Multi-pass membrane protein</topology>
    </subcellularLocation>
</comment>
<feature type="transmembrane region" description="Helical" evidence="6">
    <location>
        <begin position="171"/>
        <end position="195"/>
    </location>
</feature>
<evidence type="ECO:0000313" key="8">
    <source>
        <dbReference type="Proteomes" id="UP000233256"/>
    </source>
</evidence>
<keyword evidence="3 6" id="KW-0812">Transmembrane</keyword>
<dbReference type="GO" id="GO:0042371">
    <property type="term" value="P:vitamin K biosynthetic process"/>
    <property type="evidence" value="ECO:0007669"/>
    <property type="project" value="TreeGrafter"/>
</dbReference>
<dbReference type="GO" id="GO:0004659">
    <property type="term" value="F:prenyltransferase activity"/>
    <property type="evidence" value="ECO:0007669"/>
    <property type="project" value="InterPro"/>
</dbReference>
<dbReference type="PANTHER" id="PTHR13929:SF0">
    <property type="entry name" value="UBIA PRENYLTRANSFERASE DOMAIN-CONTAINING PROTEIN 1"/>
    <property type="match status" value="1"/>
</dbReference>
<dbReference type="EMBL" id="PGXC01000028">
    <property type="protein sequence ID" value="PKK89008.1"/>
    <property type="molecule type" value="Genomic_DNA"/>
</dbReference>
<dbReference type="Pfam" id="PF01040">
    <property type="entry name" value="UbiA"/>
    <property type="match status" value="1"/>
</dbReference>
<name>A0A2N1PKY5_9BACT</name>
<evidence type="ECO:0000256" key="1">
    <source>
        <dbReference type="ARBA" id="ARBA00004141"/>
    </source>
</evidence>
<keyword evidence="2" id="KW-0808">Transferase</keyword>